<organism evidence="2 3">
    <name type="scientific">Nocardia otitidiscaviarum</name>
    <dbReference type="NCBI Taxonomy" id="1823"/>
    <lineage>
        <taxon>Bacteria</taxon>
        <taxon>Bacillati</taxon>
        <taxon>Actinomycetota</taxon>
        <taxon>Actinomycetes</taxon>
        <taxon>Mycobacteriales</taxon>
        <taxon>Nocardiaceae</taxon>
        <taxon>Nocardia</taxon>
    </lineage>
</organism>
<protein>
    <submittedName>
        <fullName evidence="2">Protein of uncharacterized function (DUF2470)</fullName>
    </submittedName>
</protein>
<feature type="domain" description="DUF2470" evidence="1">
    <location>
        <begin position="170"/>
        <end position="241"/>
    </location>
</feature>
<dbReference type="Proteomes" id="UP000255467">
    <property type="component" value="Unassembled WGS sequence"/>
</dbReference>
<dbReference type="Pfam" id="PF10615">
    <property type="entry name" value="DUF2470"/>
    <property type="match status" value="1"/>
</dbReference>
<evidence type="ECO:0000313" key="2">
    <source>
        <dbReference type="EMBL" id="SUA74885.1"/>
    </source>
</evidence>
<dbReference type="Gene3D" id="3.20.180.10">
    <property type="entry name" value="PNP-oxidase-like"/>
    <property type="match status" value="1"/>
</dbReference>
<dbReference type="InterPro" id="IPR037119">
    <property type="entry name" value="Haem_oxidase_HugZ-like_sf"/>
</dbReference>
<evidence type="ECO:0000259" key="1">
    <source>
        <dbReference type="Pfam" id="PF10615"/>
    </source>
</evidence>
<accession>A0A378YCD6</accession>
<proteinExistence type="predicted"/>
<dbReference type="EMBL" id="UGRY01000002">
    <property type="protein sequence ID" value="SUA74885.1"/>
    <property type="molecule type" value="Genomic_DNA"/>
</dbReference>
<evidence type="ECO:0000313" key="3">
    <source>
        <dbReference type="Proteomes" id="UP000255467"/>
    </source>
</evidence>
<dbReference type="AlphaFoldDB" id="A0A378YCD6"/>
<dbReference type="RefSeq" id="WP_039808257.1">
    <property type="nucleotide sequence ID" value="NZ_JADLRM010000002.1"/>
</dbReference>
<name>A0A378YCD6_9NOCA</name>
<reference evidence="2 3" key="1">
    <citation type="submission" date="2018-06" db="EMBL/GenBank/DDBJ databases">
        <authorList>
            <consortium name="Pathogen Informatics"/>
            <person name="Doyle S."/>
        </authorList>
    </citation>
    <scope>NUCLEOTIDE SEQUENCE [LARGE SCALE GENOMIC DNA]</scope>
    <source>
        <strain evidence="2 3">NCTC1934</strain>
    </source>
</reference>
<dbReference type="SUPFAM" id="SSF50475">
    <property type="entry name" value="FMN-binding split barrel"/>
    <property type="match status" value="1"/>
</dbReference>
<sequence>MPHPAPAAVAPNTAERVHSACAHAEQAMLALPGLDPIPTAVHLLRQCGDAVIAVPMTSTAAMLTANSGTTGSPAVLELTDHAPLVLREPVRALVWLRGWVRAVPAHAQRALATHVAEDHPHPNLLDVGHTTTLLRLVVDSAVVADTTGAESVCRDGLRAARPDPFCGMEAAWLQHMQADHADVIAQLARRIPAHLRRGHIHPLAIDRYGITLRVEAVDRDHDVRLPFDHPADDVDALSRAVRALAGCAMRSSAARLRRTID</sequence>
<dbReference type="InterPro" id="IPR019595">
    <property type="entry name" value="DUF2470"/>
</dbReference>
<dbReference type="STRING" id="1406858.GCA_000710895_02807"/>
<gene>
    <name evidence="2" type="ORF">NCTC1934_01804</name>
</gene>
<dbReference type="OrthoDB" id="3381348at2"/>
<keyword evidence="3" id="KW-1185">Reference proteome</keyword>